<accession>A0ABU4ZW62</accession>
<comment type="caution">
    <text evidence="1">The sequence shown here is derived from an EMBL/GenBank/DDBJ whole genome shotgun (WGS) entry which is preliminary data.</text>
</comment>
<name>A0ABU4ZW62_9HYPH</name>
<organism evidence="1 2">
    <name type="scientific">Mesorhizobium montanum</name>
    <dbReference type="NCBI Taxonomy" id="3072323"/>
    <lineage>
        <taxon>Bacteria</taxon>
        <taxon>Pseudomonadati</taxon>
        <taxon>Pseudomonadota</taxon>
        <taxon>Alphaproteobacteria</taxon>
        <taxon>Hyphomicrobiales</taxon>
        <taxon>Phyllobacteriaceae</taxon>
        <taxon>Mesorhizobium</taxon>
    </lineage>
</organism>
<reference evidence="1 2" key="1">
    <citation type="submission" date="2023-08" db="EMBL/GenBank/DDBJ databases">
        <title>Implementing the SeqCode for naming new Mesorhizobium species isolated from Vachellia karroo root nodules.</title>
        <authorList>
            <person name="Van Lill M."/>
        </authorList>
    </citation>
    <scope>NUCLEOTIDE SEQUENCE [LARGE SCALE GENOMIC DNA]</scope>
    <source>
        <strain evidence="1 2">MSK 1335</strain>
    </source>
</reference>
<dbReference type="EMBL" id="JAVIJF010000046">
    <property type="protein sequence ID" value="MDX8529270.1"/>
    <property type="molecule type" value="Genomic_DNA"/>
</dbReference>
<proteinExistence type="predicted"/>
<sequence>MNSEQFELISFFPAQHRESSTESTIDQLNLEASVRSVGSTEPLGTTSDLIASRIERSRGQDWRYGDCSPELWPG</sequence>
<evidence type="ECO:0000313" key="2">
    <source>
        <dbReference type="Proteomes" id="UP001276840"/>
    </source>
</evidence>
<protein>
    <submittedName>
        <fullName evidence="1">Uncharacterized protein</fullName>
    </submittedName>
</protein>
<dbReference type="Proteomes" id="UP001276840">
    <property type="component" value="Unassembled WGS sequence"/>
</dbReference>
<evidence type="ECO:0000313" key="1">
    <source>
        <dbReference type="EMBL" id="MDX8529270.1"/>
    </source>
</evidence>
<keyword evidence="2" id="KW-1185">Reference proteome</keyword>
<dbReference type="RefSeq" id="WP_320237140.1">
    <property type="nucleotide sequence ID" value="NZ_JAVIJF010000046.1"/>
</dbReference>
<gene>
    <name evidence="1" type="ORF">RFM68_33090</name>
</gene>